<comment type="caution">
    <text evidence="2">The sequence shown here is derived from an EMBL/GenBank/DDBJ whole genome shotgun (WGS) entry which is preliminary data.</text>
</comment>
<keyword evidence="3" id="KW-1185">Reference proteome</keyword>
<dbReference type="AlphaFoldDB" id="A0A1E1LAJ2"/>
<feature type="transmembrane region" description="Helical" evidence="1">
    <location>
        <begin position="122"/>
        <end position="144"/>
    </location>
</feature>
<proteinExistence type="predicted"/>
<gene>
    <name evidence="2" type="ORF">RCO7_10230</name>
</gene>
<keyword evidence="1" id="KW-0812">Transmembrane</keyword>
<dbReference type="EMBL" id="FJUW01000043">
    <property type="protein sequence ID" value="CZT07601.1"/>
    <property type="molecule type" value="Genomic_DNA"/>
</dbReference>
<accession>A0A1E1LAJ2</accession>
<dbReference type="Proteomes" id="UP000178129">
    <property type="component" value="Unassembled WGS sequence"/>
</dbReference>
<organism evidence="2 3">
    <name type="scientific">Rhynchosporium graminicola</name>
    <dbReference type="NCBI Taxonomy" id="2792576"/>
    <lineage>
        <taxon>Eukaryota</taxon>
        <taxon>Fungi</taxon>
        <taxon>Dikarya</taxon>
        <taxon>Ascomycota</taxon>
        <taxon>Pezizomycotina</taxon>
        <taxon>Leotiomycetes</taxon>
        <taxon>Helotiales</taxon>
        <taxon>Ploettnerulaceae</taxon>
        <taxon>Rhynchosporium</taxon>
    </lineage>
</organism>
<protein>
    <recommendedName>
        <fullName evidence="4">Lincomycin-condensing protein lmbA</fullName>
    </recommendedName>
</protein>
<dbReference type="Gene3D" id="6.10.110.10">
    <property type="match status" value="1"/>
</dbReference>
<keyword evidence="1" id="KW-1133">Transmembrane helix</keyword>
<evidence type="ECO:0008006" key="4">
    <source>
        <dbReference type="Google" id="ProtNLM"/>
    </source>
</evidence>
<reference evidence="3" key="1">
    <citation type="submission" date="2016-03" db="EMBL/GenBank/DDBJ databases">
        <authorList>
            <person name="Ploux O."/>
        </authorList>
    </citation>
    <scope>NUCLEOTIDE SEQUENCE [LARGE SCALE GENOMIC DNA]</scope>
    <source>
        <strain evidence="3">UK7</strain>
    </source>
</reference>
<dbReference type="InParanoid" id="A0A1E1LAJ2"/>
<keyword evidence="1" id="KW-0472">Membrane</keyword>
<dbReference type="InterPro" id="IPR038213">
    <property type="entry name" value="IFI6/IFI27-like_sf"/>
</dbReference>
<name>A0A1E1LAJ2_9HELO</name>
<evidence type="ECO:0000256" key="1">
    <source>
        <dbReference type="SAM" id="Phobius"/>
    </source>
</evidence>
<evidence type="ECO:0000313" key="2">
    <source>
        <dbReference type="EMBL" id="CZT07601.1"/>
    </source>
</evidence>
<evidence type="ECO:0000313" key="3">
    <source>
        <dbReference type="Proteomes" id="UP000178129"/>
    </source>
</evidence>
<sequence length="195" mass="20957">MDIITAIRQCLTGSASFTFTSTSTSTKTDIKHPISPVAPTDTEHASSLLSTLFTSSKSISSLQVHLSSQIHSQNRLTTRLAQHLLDGLVHALNSGKVMGSTMREAFDKASTVAEEFAEKHPVVVAVMVTLVAIGILVLVMPWAVEALGFGELGPIEGSFAALWQAAFPDVTAGSWFAFFQRLGMVWGKTAVMMKF</sequence>